<feature type="compositionally biased region" description="Basic residues" evidence="1">
    <location>
        <begin position="109"/>
        <end position="123"/>
    </location>
</feature>
<feature type="compositionally biased region" description="Low complexity" evidence="1">
    <location>
        <begin position="220"/>
        <end position="231"/>
    </location>
</feature>
<feature type="compositionally biased region" description="Pro residues" evidence="1">
    <location>
        <begin position="254"/>
        <end position="266"/>
    </location>
</feature>
<feature type="compositionally biased region" description="Basic residues" evidence="1">
    <location>
        <begin position="1"/>
        <end position="17"/>
    </location>
</feature>
<organism evidence="2 3">
    <name type="scientific">Streptomyces fradiae ATCC 10745 = DSM 40063</name>
    <dbReference type="NCBI Taxonomy" id="1319510"/>
    <lineage>
        <taxon>Bacteria</taxon>
        <taxon>Bacillati</taxon>
        <taxon>Actinomycetota</taxon>
        <taxon>Actinomycetes</taxon>
        <taxon>Kitasatosporales</taxon>
        <taxon>Streptomycetaceae</taxon>
        <taxon>Streptomyces</taxon>
    </lineage>
</organism>
<reference evidence="2 3" key="1">
    <citation type="submission" date="2016-09" db="EMBL/GenBank/DDBJ databases">
        <title>Streptomyces fradiae DSM40063, a candidate organism with high potential of specific P450 cytochromes.</title>
        <authorList>
            <person name="Grumaz C."/>
            <person name="Vainshtein Y."/>
            <person name="Kirstahler P."/>
            <person name="Sohn K."/>
        </authorList>
    </citation>
    <scope>NUCLEOTIDE SEQUENCE [LARGE SCALE GENOMIC DNA]</scope>
    <source>
        <strain evidence="2 3">DSM 40063</strain>
    </source>
</reference>
<dbReference type="Proteomes" id="UP000194318">
    <property type="component" value="Unassembled WGS sequence"/>
</dbReference>
<evidence type="ECO:0000256" key="1">
    <source>
        <dbReference type="SAM" id="MobiDB-lite"/>
    </source>
</evidence>
<dbReference type="AlphaFoldDB" id="A0A1Y2NVY7"/>
<feature type="compositionally biased region" description="Pro residues" evidence="1">
    <location>
        <begin position="95"/>
        <end position="108"/>
    </location>
</feature>
<evidence type="ECO:0000313" key="2">
    <source>
        <dbReference type="EMBL" id="OSY51381.1"/>
    </source>
</evidence>
<feature type="region of interest" description="Disordered" evidence="1">
    <location>
        <begin position="1"/>
        <end position="21"/>
    </location>
</feature>
<feature type="region of interest" description="Disordered" evidence="1">
    <location>
        <begin position="60"/>
        <end position="422"/>
    </location>
</feature>
<comment type="caution">
    <text evidence="2">The sequence shown here is derived from an EMBL/GenBank/DDBJ whole genome shotgun (WGS) entry which is preliminary data.</text>
</comment>
<protein>
    <submittedName>
        <fullName evidence="2">Uncharacterized protein</fullName>
    </submittedName>
</protein>
<accession>A0A1Y2NVY7</accession>
<feature type="compositionally biased region" description="Gly residues" evidence="1">
    <location>
        <begin position="390"/>
        <end position="404"/>
    </location>
</feature>
<proteinExistence type="predicted"/>
<feature type="compositionally biased region" description="Low complexity" evidence="1">
    <location>
        <begin position="143"/>
        <end position="158"/>
    </location>
</feature>
<feature type="compositionally biased region" description="Low complexity" evidence="1">
    <location>
        <begin position="323"/>
        <end position="337"/>
    </location>
</feature>
<feature type="compositionally biased region" description="Low complexity" evidence="1">
    <location>
        <begin position="365"/>
        <end position="389"/>
    </location>
</feature>
<sequence length="422" mass="42691">MPAGRARRRAGPPRRAARCAAGCPAMGRPGTRWAAPGCSGARCPGARCPGVRCPGVRCLGARGRPAARESRAGQGRPGRRRARRAAWGCPTGRGRPPPTAGRPPMPPPRSRRSPCRAARRGRPAVRGTPGCRPAGSPPRTRPPHGAGRTAAGAPRGPGARAGGGPRGPATGRRARCREGAREGVGRSSCAPSSRAGAYRTGSVASVHASGLPRAPGCVPSGARRASNGSSGPTSPRPRDAARWGGRPSRHAEPSVPPGFGEPPGFPGGPRAGSLRSTGCGGASTGPRRRGAGCRRAARGRGRRGGEAAPARARHGDGGPRRAPPLGRAGARPGPVRPAARRRSEVFARARLAAAGPRRRDRPRPVRGGPLRCAARVGRGGAVAAAPADVPGGGLVPRGLGGGPGRRARPVPRAADWSAGRRA</sequence>
<feature type="compositionally biased region" description="Low complexity" evidence="1">
    <location>
        <begin position="85"/>
        <end position="94"/>
    </location>
</feature>
<name>A0A1Y2NVY7_STRFR</name>
<dbReference type="EMBL" id="MIFZ01000236">
    <property type="protein sequence ID" value="OSY51381.1"/>
    <property type="molecule type" value="Genomic_DNA"/>
</dbReference>
<feature type="compositionally biased region" description="Basic residues" evidence="1">
    <location>
        <begin position="286"/>
        <end position="302"/>
    </location>
</feature>
<evidence type="ECO:0000313" key="3">
    <source>
        <dbReference type="Proteomes" id="UP000194318"/>
    </source>
</evidence>
<gene>
    <name evidence="2" type="ORF">BG846_02961</name>
</gene>